<accession>A0A024TQW2</accession>
<dbReference type="GeneID" id="20087587"/>
<dbReference type="RefSeq" id="XP_008875176.1">
    <property type="nucleotide sequence ID" value="XM_008876954.1"/>
</dbReference>
<dbReference type="EMBL" id="KI913977">
    <property type="protein sequence ID" value="ETV96384.1"/>
    <property type="molecule type" value="Genomic_DNA"/>
</dbReference>
<feature type="region of interest" description="Disordered" evidence="1">
    <location>
        <begin position="153"/>
        <end position="172"/>
    </location>
</feature>
<protein>
    <submittedName>
        <fullName evidence="2">Uncharacterized protein</fullName>
    </submittedName>
</protein>
<dbReference type="AlphaFoldDB" id="A0A024TQW2"/>
<gene>
    <name evidence="2" type="ORF">H310_10537</name>
</gene>
<evidence type="ECO:0000256" key="1">
    <source>
        <dbReference type="SAM" id="MobiDB-lite"/>
    </source>
</evidence>
<sequence length="244" mass="27786">MRFLRLGTIESARHSTCFWTCSSNPSPIPSRLRWICGSGAVRRGCLPSRHRPTNVGCERQRRAIDVGVGDRLRLVAWIRWLVRSIVRTWALPRLASPKAAQVVPVSLNGDLAVAVPRRRDDARFNRTLVRCEVHWGHLARTWRWKSTRWHPTALPHPRRSTPRPHLPCRSLGGSRSVTMQHTRCLTRVGMPLHASQEHLVEVGYGWCRPQGAPAVASIVGQPGFERAAPRHEDNWSHFAWNSRL</sequence>
<dbReference type="VEuPathDB" id="FungiDB:H310_10537"/>
<proteinExistence type="predicted"/>
<reference evidence="2" key="1">
    <citation type="submission" date="2013-12" db="EMBL/GenBank/DDBJ databases">
        <title>The Genome Sequence of Aphanomyces invadans NJM9701.</title>
        <authorList>
            <consortium name="The Broad Institute Genomics Platform"/>
            <person name="Russ C."/>
            <person name="Tyler B."/>
            <person name="van West P."/>
            <person name="Dieguez-Uribeondo J."/>
            <person name="Young S.K."/>
            <person name="Zeng Q."/>
            <person name="Gargeya S."/>
            <person name="Fitzgerald M."/>
            <person name="Abouelleil A."/>
            <person name="Alvarado L."/>
            <person name="Chapman S.B."/>
            <person name="Gainer-Dewar J."/>
            <person name="Goldberg J."/>
            <person name="Griggs A."/>
            <person name="Gujja S."/>
            <person name="Hansen M."/>
            <person name="Howarth C."/>
            <person name="Imamovic A."/>
            <person name="Ireland A."/>
            <person name="Larimer J."/>
            <person name="McCowan C."/>
            <person name="Murphy C."/>
            <person name="Pearson M."/>
            <person name="Poon T.W."/>
            <person name="Priest M."/>
            <person name="Roberts A."/>
            <person name="Saif S."/>
            <person name="Shea T."/>
            <person name="Sykes S."/>
            <person name="Wortman J."/>
            <person name="Nusbaum C."/>
            <person name="Birren B."/>
        </authorList>
    </citation>
    <scope>NUCLEOTIDE SEQUENCE [LARGE SCALE GENOMIC DNA]</scope>
    <source>
        <strain evidence="2">NJM9701</strain>
    </source>
</reference>
<dbReference type="OrthoDB" id="10521409at2759"/>
<evidence type="ECO:0000313" key="2">
    <source>
        <dbReference type="EMBL" id="ETV96384.1"/>
    </source>
</evidence>
<organism evidence="2">
    <name type="scientific">Aphanomyces invadans</name>
    <dbReference type="NCBI Taxonomy" id="157072"/>
    <lineage>
        <taxon>Eukaryota</taxon>
        <taxon>Sar</taxon>
        <taxon>Stramenopiles</taxon>
        <taxon>Oomycota</taxon>
        <taxon>Saprolegniomycetes</taxon>
        <taxon>Saprolegniales</taxon>
        <taxon>Verrucalvaceae</taxon>
        <taxon>Aphanomyces</taxon>
    </lineage>
</organism>
<name>A0A024TQW2_9STRA</name>